<evidence type="ECO:0000256" key="9">
    <source>
        <dbReference type="ARBA" id="ARBA00048048"/>
    </source>
</evidence>
<keyword evidence="6" id="KW-0564">Palmitate</keyword>
<keyword evidence="4 10" id="KW-1133">Transmembrane helix</keyword>
<dbReference type="InterPro" id="IPR039859">
    <property type="entry name" value="PFA4/ZDH16/20/ERF2-like"/>
</dbReference>
<dbReference type="EC" id="2.3.1.225" evidence="10"/>
<gene>
    <name evidence="12" type="ORF">E3P99_03257</name>
</gene>
<keyword evidence="5 10" id="KW-0472">Membrane</keyword>
<dbReference type="GO" id="GO:0016020">
    <property type="term" value="C:membrane"/>
    <property type="evidence" value="ECO:0007669"/>
    <property type="project" value="UniProtKB-SubCell"/>
</dbReference>
<comment type="caution">
    <text evidence="12">The sequence shown here is derived from an EMBL/GenBank/DDBJ whole genome shotgun (WGS) entry which is preliminary data.</text>
</comment>
<evidence type="ECO:0000256" key="6">
    <source>
        <dbReference type="ARBA" id="ARBA00023139"/>
    </source>
</evidence>
<evidence type="ECO:0000256" key="1">
    <source>
        <dbReference type="ARBA" id="ARBA00004141"/>
    </source>
</evidence>
<dbReference type="Pfam" id="PF01529">
    <property type="entry name" value="DHHC"/>
    <property type="match status" value="1"/>
</dbReference>
<dbReference type="Proteomes" id="UP000310189">
    <property type="component" value="Unassembled WGS sequence"/>
</dbReference>
<evidence type="ECO:0000256" key="7">
    <source>
        <dbReference type="ARBA" id="ARBA00023288"/>
    </source>
</evidence>
<comment type="domain">
    <text evidence="10">The DHHC domain is required for palmitoyltransferase activity.</text>
</comment>
<dbReference type="GO" id="GO:0019706">
    <property type="term" value="F:protein-cysteine S-palmitoyltransferase activity"/>
    <property type="evidence" value="ECO:0007669"/>
    <property type="project" value="UniProtKB-EC"/>
</dbReference>
<dbReference type="InterPro" id="IPR001594">
    <property type="entry name" value="Palmitoyltrfase_DHHC"/>
</dbReference>
<accession>A0A4T0FH85</accession>
<feature type="domain" description="Palmitoyltransferase DHHC" evidence="11">
    <location>
        <begin position="91"/>
        <end position="213"/>
    </location>
</feature>
<dbReference type="PANTHER" id="PTHR12246">
    <property type="entry name" value="PALMITOYLTRANSFERASE ZDHHC16"/>
    <property type="match status" value="1"/>
</dbReference>
<keyword evidence="8 10" id="KW-0012">Acyltransferase</keyword>
<dbReference type="PROSITE" id="PS50216">
    <property type="entry name" value="DHHC"/>
    <property type="match status" value="1"/>
</dbReference>
<evidence type="ECO:0000256" key="4">
    <source>
        <dbReference type="ARBA" id="ARBA00022989"/>
    </source>
</evidence>
<comment type="subcellular location">
    <subcellularLocation>
        <location evidence="1">Membrane</location>
        <topology evidence="1">Multi-pass membrane protein</topology>
    </subcellularLocation>
</comment>
<organism evidence="12 13">
    <name type="scientific">Wallemia hederae</name>
    <dbReference type="NCBI Taxonomy" id="1540922"/>
    <lineage>
        <taxon>Eukaryota</taxon>
        <taxon>Fungi</taxon>
        <taxon>Dikarya</taxon>
        <taxon>Basidiomycota</taxon>
        <taxon>Wallemiomycotina</taxon>
        <taxon>Wallemiomycetes</taxon>
        <taxon>Wallemiales</taxon>
        <taxon>Wallemiaceae</taxon>
        <taxon>Wallemia</taxon>
    </lineage>
</organism>
<comment type="catalytic activity">
    <reaction evidence="9 10">
        <text>L-cysteinyl-[protein] + hexadecanoyl-CoA = S-hexadecanoyl-L-cysteinyl-[protein] + CoA</text>
        <dbReference type="Rhea" id="RHEA:36683"/>
        <dbReference type="Rhea" id="RHEA-COMP:10131"/>
        <dbReference type="Rhea" id="RHEA-COMP:11032"/>
        <dbReference type="ChEBI" id="CHEBI:29950"/>
        <dbReference type="ChEBI" id="CHEBI:57287"/>
        <dbReference type="ChEBI" id="CHEBI:57379"/>
        <dbReference type="ChEBI" id="CHEBI:74151"/>
        <dbReference type="EC" id="2.3.1.225"/>
    </reaction>
</comment>
<reference evidence="12 13" key="1">
    <citation type="submission" date="2019-03" db="EMBL/GenBank/DDBJ databases">
        <title>Sequencing 23 genomes of Wallemia ichthyophaga.</title>
        <authorList>
            <person name="Gostincar C."/>
        </authorList>
    </citation>
    <scope>NUCLEOTIDE SEQUENCE [LARGE SCALE GENOMIC DNA]</scope>
    <source>
        <strain evidence="12 13">EXF-5753</strain>
    </source>
</reference>
<keyword evidence="7" id="KW-0449">Lipoprotein</keyword>
<evidence type="ECO:0000313" key="12">
    <source>
        <dbReference type="EMBL" id="TIA87290.1"/>
    </source>
</evidence>
<feature type="transmembrane region" description="Helical" evidence="10">
    <location>
        <begin position="46"/>
        <end position="62"/>
    </location>
</feature>
<keyword evidence="13" id="KW-1185">Reference proteome</keyword>
<feature type="transmembrane region" description="Helical" evidence="10">
    <location>
        <begin position="18"/>
        <end position="39"/>
    </location>
</feature>
<evidence type="ECO:0000313" key="13">
    <source>
        <dbReference type="Proteomes" id="UP000310189"/>
    </source>
</evidence>
<evidence type="ECO:0000259" key="11">
    <source>
        <dbReference type="Pfam" id="PF01529"/>
    </source>
</evidence>
<feature type="transmembrane region" description="Helical" evidence="10">
    <location>
        <begin position="178"/>
        <end position="200"/>
    </location>
</feature>
<name>A0A4T0FH85_9BASI</name>
<dbReference type="OrthoDB" id="331948at2759"/>
<protein>
    <recommendedName>
        <fullName evidence="10">Palmitoyltransferase</fullName>
        <ecNumber evidence="10">2.3.1.225</ecNumber>
    </recommendedName>
</protein>
<dbReference type="EMBL" id="SPNW01000059">
    <property type="protein sequence ID" value="TIA87290.1"/>
    <property type="molecule type" value="Genomic_DNA"/>
</dbReference>
<feature type="transmembrane region" description="Helical" evidence="10">
    <location>
        <begin position="137"/>
        <end position="157"/>
    </location>
</feature>
<comment type="similarity">
    <text evidence="10">Belongs to the DHHC palmitoyltransferase family.</text>
</comment>
<keyword evidence="3 10" id="KW-0812">Transmembrane</keyword>
<evidence type="ECO:0000256" key="2">
    <source>
        <dbReference type="ARBA" id="ARBA00022679"/>
    </source>
</evidence>
<evidence type="ECO:0000256" key="3">
    <source>
        <dbReference type="ARBA" id="ARBA00022692"/>
    </source>
</evidence>
<dbReference type="AlphaFoldDB" id="A0A4T0FH85"/>
<evidence type="ECO:0000256" key="10">
    <source>
        <dbReference type="RuleBase" id="RU079119"/>
    </source>
</evidence>
<keyword evidence="2 10" id="KW-0808">Transferase</keyword>
<evidence type="ECO:0000256" key="8">
    <source>
        <dbReference type="ARBA" id="ARBA00023315"/>
    </source>
</evidence>
<sequence>MDRTSDHKSSATTTLGRLWITLVVVLISFLSFSVQFYAAFYRFRDIVLLNVFSFIIFFNYYLCTTTDPGGVPVHYEPDSLRDGMLDMHSNSNNARYCRSCAVYKPPRAHHCSRSGRCVLRMDHYCPWMNNCIGYYNYAHFIRFLVFVDAGCLFHLYVLSKRVLWPHPLPDNTETLLIVFNYVANVLTLLIVGSFSAYQFYSLCTNTTTIESWERDKVSNLVRRGKIREIKYPYQLSVYDNICSILGPRPLLWLLPQRMRGNGLTYPTASNTGKWVDVHVRGRSILREPKQRTQRHRATHAALHLEDGSPVDTNVTPDEQRRGRAFEDQVKDMESRLMELAARTARLSSLIFAPLLAREHLAAPAVPANTPNRRRKLATARQRVLVQLRRWRGWWRCPSKQANTVSVALDVSVGSQSRSHAYKIEA</sequence>
<proteinExistence type="inferred from homology"/>
<evidence type="ECO:0000256" key="5">
    <source>
        <dbReference type="ARBA" id="ARBA00023136"/>
    </source>
</evidence>